<dbReference type="Pfam" id="PF02597">
    <property type="entry name" value="ThiS"/>
    <property type="match status" value="1"/>
</dbReference>
<name>A0A1H1EWW9_9ACTN</name>
<evidence type="ECO:0000256" key="1">
    <source>
        <dbReference type="SAM" id="MobiDB-lite"/>
    </source>
</evidence>
<dbReference type="Gene3D" id="3.10.20.30">
    <property type="match status" value="1"/>
</dbReference>
<dbReference type="Proteomes" id="UP000199301">
    <property type="component" value="Unassembled WGS sequence"/>
</dbReference>
<dbReference type="InterPro" id="IPR003749">
    <property type="entry name" value="ThiS/MoaD-like"/>
</dbReference>
<dbReference type="AlphaFoldDB" id="A0A1H1EWW9"/>
<feature type="region of interest" description="Disordered" evidence="1">
    <location>
        <begin position="1"/>
        <end position="26"/>
    </location>
</feature>
<dbReference type="InterPro" id="IPR012675">
    <property type="entry name" value="Beta-grasp_dom_sf"/>
</dbReference>
<evidence type="ECO:0000313" key="2">
    <source>
        <dbReference type="EMBL" id="SDQ92646.1"/>
    </source>
</evidence>
<dbReference type="RefSeq" id="WP_092524390.1">
    <property type="nucleotide sequence ID" value="NZ_FNKO01000002.1"/>
</dbReference>
<dbReference type="STRING" id="995062.SAMN04489718_2704"/>
<organism evidence="2 3">
    <name type="scientific">Actinopolyspora saharensis</name>
    <dbReference type="NCBI Taxonomy" id="995062"/>
    <lineage>
        <taxon>Bacteria</taxon>
        <taxon>Bacillati</taxon>
        <taxon>Actinomycetota</taxon>
        <taxon>Actinomycetes</taxon>
        <taxon>Actinopolysporales</taxon>
        <taxon>Actinopolysporaceae</taxon>
        <taxon>Actinopolyspora</taxon>
    </lineage>
</organism>
<reference evidence="3" key="1">
    <citation type="submission" date="2016-10" db="EMBL/GenBank/DDBJ databases">
        <authorList>
            <person name="Varghese N."/>
            <person name="Submissions S."/>
        </authorList>
    </citation>
    <scope>NUCLEOTIDE SEQUENCE [LARGE SCALE GENOMIC DNA]</scope>
    <source>
        <strain evidence="3">DSM 45459</strain>
    </source>
</reference>
<dbReference type="EMBL" id="FNKO01000002">
    <property type="protein sequence ID" value="SDQ92646.1"/>
    <property type="molecule type" value="Genomic_DNA"/>
</dbReference>
<evidence type="ECO:0000313" key="3">
    <source>
        <dbReference type="Proteomes" id="UP000199301"/>
    </source>
</evidence>
<dbReference type="InterPro" id="IPR016155">
    <property type="entry name" value="Mopterin_synth/thiamin_S_b"/>
</dbReference>
<dbReference type="CDD" id="cd17040">
    <property type="entry name" value="Ubl_MoaD_like"/>
    <property type="match status" value="1"/>
</dbReference>
<sequence length="120" mass="12032">MDSQRNTPDSSVGAAAAPSAEDAATTNTGTATVLVRYFAGARAAAGVSEEWVRVLPAAAADTTPVTVADVVRTVLDSHDDALARVMAACGFLVDGVAVREDSAPVADGAEFDVLPPFAGG</sequence>
<gene>
    <name evidence="2" type="ORF">SAMN04489718_2704</name>
</gene>
<dbReference type="SUPFAM" id="SSF54285">
    <property type="entry name" value="MoaD/ThiS"/>
    <property type="match status" value="1"/>
</dbReference>
<keyword evidence="3" id="KW-1185">Reference proteome</keyword>
<protein>
    <submittedName>
        <fullName evidence="2">Molybdopterin converting factor, small subunit</fullName>
    </submittedName>
</protein>
<feature type="compositionally biased region" description="Low complexity" evidence="1">
    <location>
        <begin position="14"/>
        <end position="24"/>
    </location>
</feature>
<feature type="compositionally biased region" description="Polar residues" evidence="1">
    <location>
        <begin position="1"/>
        <end position="10"/>
    </location>
</feature>
<accession>A0A1H1EWW9</accession>
<dbReference type="OrthoDB" id="4331766at2"/>
<proteinExistence type="predicted"/>